<reference evidence="1" key="1">
    <citation type="journal article" date="2021" name="Environ. Microbiol.">
        <title>Gene family expansions and transcriptome signatures uncover fungal adaptations to wood decay.</title>
        <authorList>
            <person name="Hage H."/>
            <person name="Miyauchi S."/>
            <person name="Viragh M."/>
            <person name="Drula E."/>
            <person name="Min B."/>
            <person name="Chaduli D."/>
            <person name="Navarro D."/>
            <person name="Favel A."/>
            <person name="Norest M."/>
            <person name="Lesage-Meessen L."/>
            <person name="Balint B."/>
            <person name="Merenyi Z."/>
            <person name="de Eugenio L."/>
            <person name="Morin E."/>
            <person name="Martinez A.T."/>
            <person name="Baldrian P."/>
            <person name="Stursova M."/>
            <person name="Martinez M.J."/>
            <person name="Novotny C."/>
            <person name="Magnuson J.K."/>
            <person name="Spatafora J.W."/>
            <person name="Maurice S."/>
            <person name="Pangilinan J."/>
            <person name="Andreopoulos W."/>
            <person name="LaButti K."/>
            <person name="Hundley H."/>
            <person name="Na H."/>
            <person name="Kuo A."/>
            <person name="Barry K."/>
            <person name="Lipzen A."/>
            <person name="Henrissat B."/>
            <person name="Riley R."/>
            <person name="Ahrendt S."/>
            <person name="Nagy L.G."/>
            <person name="Grigoriev I.V."/>
            <person name="Martin F."/>
            <person name="Rosso M.N."/>
        </authorList>
    </citation>
    <scope>NUCLEOTIDE SEQUENCE</scope>
    <source>
        <strain evidence="1">CBS 384.51</strain>
    </source>
</reference>
<evidence type="ECO:0000313" key="2">
    <source>
        <dbReference type="Proteomes" id="UP001055072"/>
    </source>
</evidence>
<name>A0ACB8U9Z9_9APHY</name>
<comment type="caution">
    <text evidence="1">The sequence shown here is derived from an EMBL/GenBank/DDBJ whole genome shotgun (WGS) entry which is preliminary data.</text>
</comment>
<proteinExistence type="predicted"/>
<organism evidence="1 2">
    <name type="scientific">Irpex rosettiformis</name>
    <dbReference type="NCBI Taxonomy" id="378272"/>
    <lineage>
        <taxon>Eukaryota</taxon>
        <taxon>Fungi</taxon>
        <taxon>Dikarya</taxon>
        <taxon>Basidiomycota</taxon>
        <taxon>Agaricomycotina</taxon>
        <taxon>Agaricomycetes</taxon>
        <taxon>Polyporales</taxon>
        <taxon>Irpicaceae</taxon>
        <taxon>Irpex</taxon>
    </lineage>
</organism>
<keyword evidence="2" id="KW-1185">Reference proteome</keyword>
<dbReference type="Proteomes" id="UP001055072">
    <property type="component" value="Unassembled WGS sequence"/>
</dbReference>
<accession>A0ACB8U9Z9</accession>
<gene>
    <name evidence="1" type="ORF">BDY19DRAFT_991648</name>
</gene>
<sequence>MSTQKSLLLLEENGSFAVRDTEIPKPGPGELLIENHATALNPVDWKIQAYWFFFIQSYPAVIGTDGAGIVKELGEGVTGFAVGDKVLYQGYFSNREATFQQYSINPAEITAKIPKNITVDQAATIPLVLATAVLGLYGSKASGSARGDGAGLTPPWEEGGRGKYAGQPILVIGGSSAVGQQVLQLARLSGFSPIITTASKHNDALVKSLGATHVIDRTTPLLQGLQSITSIPIKIVYDAISEAETQNTAYDALASGGKLILVLASEIDETKLTSDKQLANVYGTVHYMDQRTLGVSLYKNLSRLLETGDIKPNNVEVLPNGLAGIPDGLEKLKAGKVSAAKLVAHPQE</sequence>
<evidence type="ECO:0000313" key="1">
    <source>
        <dbReference type="EMBL" id="KAI0091066.1"/>
    </source>
</evidence>
<protein>
    <submittedName>
        <fullName evidence="1">GroES-like protein</fullName>
    </submittedName>
</protein>
<dbReference type="EMBL" id="MU274906">
    <property type="protein sequence ID" value="KAI0091066.1"/>
    <property type="molecule type" value="Genomic_DNA"/>
</dbReference>